<sequence>MAATGLTDAQQQTWIATLTEMIDEGPMIVRRLPKLRQAIICHPQPLLWYTAQKLELEIILLEMAKELPYISGNLAVGVLGLLFQHGLSWRVVEILNDVFENMGYTDAHNLFDILDILNRMFI</sequence>
<evidence type="ECO:0000313" key="2">
    <source>
        <dbReference type="Proteomes" id="UP000828390"/>
    </source>
</evidence>
<reference evidence="1" key="1">
    <citation type="journal article" date="2019" name="bioRxiv">
        <title>The Genome of the Zebra Mussel, Dreissena polymorpha: A Resource for Invasive Species Research.</title>
        <authorList>
            <person name="McCartney M.A."/>
            <person name="Auch B."/>
            <person name="Kono T."/>
            <person name="Mallez S."/>
            <person name="Zhang Y."/>
            <person name="Obille A."/>
            <person name="Becker A."/>
            <person name="Abrahante J.E."/>
            <person name="Garbe J."/>
            <person name="Badalamenti J.P."/>
            <person name="Herman A."/>
            <person name="Mangelson H."/>
            <person name="Liachko I."/>
            <person name="Sullivan S."/>
            <person name="Sone E.D."/>
            <person name="Koren S."/>
            <person name="Silverstein K.A.T."/>
            <person name="Beckman K.B."/>
            <person name="Gohl D.M."/>
        </authorList>
    </citation>
    <scope>NUCLEOTIDE SEQUENCE</scope>
    <source>
        <strain evidence="1">Duluth1</strain>
        <tissue evidence="1">Whole animal</tissue>
    </source>
</reference>
<name>A0A9D4LYC0_DREPO</name>
<gene>
    <name evidence="1" type="ORF">DPMN_028099</name>
</gene>
<keyword evidence="2" id="KW-1185">Reference proteome</keyword>
<dbReference type="EMBL" id="JAIWYP010000002">
    <property type="protein sequence ID" value="KAH3865061.1"/>
    <property type="molecule type" value="Genomic_DNA"/>
</dbReference>
<reference evidence="1" key="2">
    <citation type="submission" date="2020-11" db="EMBL/GenBank/DDBJ databases">
        <authorList>
            <person name="McCartney M.A."/>
            <person name="Auch B."/>
            <person name="Kono T."/>
            <person name="Mallez S."/>
            <person name="Becker A."/>
            <person name="Gohl D.M."/>
            <person name="Silverstein K.A.T."/>
            <person name="Koren S."/>
            <person name="Bechman K.B."/>
            <person name="Herman A."/>
            <person name="Abrahante J.E."/>
            <person name="Garbe J."/>
        </authorList>
    </citation>
    <scope>NUCLEOTIDE SEQUENCE</scope>
    <source>
        <strain evidence="1">Duluth1</strain>
        <tissue evidence="1">Whole animal</tissue>
    </source>
</reference>
<accession>A0A9D4LYC0</accession>
<dbReference type="AlphaFoldDB" id="A0A9D4LYC0"/>
<comment type="caution">
    <text evidence="1">The sequence shown here is derived from an EMBL/GenBank/DDBJ whole genome shotgun (WGS) entry which is preliminary data.</text>
</comment>
<protein>
    <submittedName>
        <fullName evidence="1">Uncharacterized protein</fullName>
    </submittedName>
</protein>
<proteinExistence type="predicted"/>
<dbReference type="Proteomes" id="UP000828390">
    <property type="component" value="Unassembled WGS sequence"/>
</dbReference>
<organism evidence="1 2">
    <name type="scientific">Dreissena polymorpha</name>
    <name type="common">Zebra mussel</name>
    <name type="synonym">Mytilus polymorpha</name>
    <dbReference type="NCBI Taxonomy" id="45954"/>
    <lineage>
        <taxon>Eukaryota</taxon>
        <taxon>Metazoa</taxon>
        <taxon>Spiralia</taxon>
        <taxon>Lophotrochozoa</taxon>
        <taxon>Mollusca</taxon>
        <taxon>Bivalvia</taxon>
        <taxon>Autobranchia</taxon>
        <taxon>Heteroconchia</taxon>
        <taxon>Euheterodonta</taxon>
        <taxon>Imparidentia</taxon>
        <taxon>Neoheterodontei</taxon>
        <taxon>Myida</taxon>
        <taxon>Dreissenoidea</taxon>
        <taxon>Dreissenidae</taxon>
        <taxon>Dreissena</taxon>
    </lineage>
</organism>
<evidence type="ECO:0000313" key="1">
    <source>
        <dbReference type="EMBL" id="KAH3865061.1"/>
    </source>
</evidence>